<dbReference type="InterPro" id="IPR013321">
    <property type="entry name" value="Arc_rbn_hlx_hlx"/>
</dbReference>
<keyword evidence="3" id="KW-1185">Reference proteome</keyword>
<feature type="non-terminal residue" evidence="2">
    <location>
        <position position="1"/>
    </location>
</feature>
<name>A0ABV9H7Y5_9HYPH</name>
<protein>
    <recommendedName>
        <fullName evidence="4">Replication protein</fullName>
    </recommendedName>
</protein>
<evidence type="ECO:0008006" key="4">
    <source>
        <dbReference type="Google" id="ProtNLM"/>
    </source>
</evidence>
<evidence type="ECO:0000313" key="3">
    <source>
        <dbReference type="Proteomes" id="UP001596042"/>
    </source>
</evidence>
<evidence type="ECO:0000256" key="1">
    <source>
        <dbReference type="SAM" id="MobiDB-lite"/>
    </source>
</evidence>
<dbReference type="Proteomes" id="UP001596042">
    <property type="component" value="Unassembled WGS sequence"/>
</dbReference>
<organism evidence="2 3">
    <name type="scientific">Daeguia caeni</name>
    <dbReference type="NCBI Taxonomy" id="439612"/>
    <lineage>
        <taxon>Bacteria</taxon>
        <taxon>Pseudomonadati</taxon>
        <taxon>Pseudomonadota</taxon>
        <taxon>Alphaproteobacteria</taxon>
        <taxon>Hyphomicrobiales</taxon>
        <taxon>Brucellaceae</taxon>
        <taxon>Daeguia</taxon>
    </lineage>
</organism>
<feature type="region of interest" description="Disordered" evidence="1">
    <location>
        <begin position="197"/>
        <end position="229"/>
    </location>
</feature>
<gene>
    <name evidence="2" type="ORF">ACFO1V_09525</name>
</gene>
<sequence>REDKAKLCFLRRARRRLHLGQIHPHGLAWDRLEDLRTLAMLRGGVHEGERMLHLFWRLNFLLLSGATNSFEMYREAGALATELDPSWNTRSKELMTLYRKAKAYEAGETVELGGKKYPPLYTPKNDTLINLFRISDEEQRRLRTIISTDLAKERDRERAEARRRAAGAIDRATYEANSLSRRKPWEALGMSRRTWYRVGKPMPPESGTSPSVLLMAKPRAVGPHRRRRE</sequence>
<comment type="caution">
    <text evidence="2">The sequence shown here is derived from an EMBL/GenBank/DDBJ whole genome shotgun (WGS) entry which is preliminary data.</text>
</comment>
<dbReference type="EMBL" id="JBHSEL010000079">
    <property type="protein sequence ID" value="MFC4625459.1"/>
    <property type="molecule type" value="Genomic_DNA"/>
</dbReference>
<dbReference type="Gene3D" id="1.10.1220.10">
    <property type="entry name" value="Met repressor-like"/>
    <property type="match status" value="1"/>
</dbReference>
<accession>A0ABV9H7Y5</accession>
<evidence type="ECO:0000313" key="2">
    <source>
        <dbReference type="EMBL" id="MFC4625459.1"/>
    </source>
</evidence>
<proteinExistence type="predicted"/>
<reference evidence="3" key="1">
    <citation type="journal article" date="2019" name="Int. J. Syst. Evol. Microbiol.">
        <title>The Global Catalogue of Microorganisms (GCM) 10K type strain sequencing project: providing services to taxonomists for standard genome sequencing and annotation.</title>
        <authorList>
            <consortium name="The Broad Institute Genomics Platform"/>
            <consortium name="The Broad Institute Genome Sequencing Center for Infectious Disease"/>
            <person name="Wu L."/>
            <person name="Ma J."/>
        </authorList>
    </citation>
    <scope>NUCLEOTIDE SEQUENCE [LARGE SCALE GENOMIC DNA]</scope>
    <source>
        <strain evidence="3">CGMCC 1.15731</strain>
    </source>
</reference>